<evidence type="ECO:0000256" key="2">
    <source>
        <dbReference type="ARBA" id="ARBA00022801"/>
    </source>
</evidence>
<feature type="compositionally biased region" description="Acidic residues" evidence="5">
    <location>
        <begin position="1013"/>
        <end position="1024"/>
    </location>
</feature>
<feature type="region of interest" description="Disordered" evidence="5">
    <location>
        <begin position="1007"/>
        <end position="1032"/>
    </location>
</feature>
<feature type="compositionally biased region" description="Basic residues" evidence="5">
    <location>
        <begin position="389"/>
        <end position="400"/>
    </location>
</feature>
<keyword evidence="4" id="KW-0067">ATP-binding</keyword>
<gene>
    <name evidence="6" type="ORF">PACLA_8A010873</name>
</gene>
<dbReference type="GO" id="GO:0003676">
    <property type="term" value="F:nucleic acid binding"/>
    <property type="evidence" value="ECO:0007669"/>
    <property type="project" value="InterPro"/>
</dbReference>
<dbReference type="Proteomes" id="UP001152795">
    <property type="component" value="Unassembled WGS sequence"/>
</dbReference>
<accession>A0A7D9JVK8</accession>
<keyword evidence="1" id="KW-0547">Nucleotide-binding</keyword>
<keyword evidence="3" id="KW-0347">Helicase</keyword>
<evidence type="ECO:0000256" key="4">
    <source>
        <dbReference type="ARBA" id="ARBA00022840"/>
    </source>
</evidence>
<dbReference type="InterPro" id="IPR014016">
    <property type="entry name" value="UvrD-like_ATP-bd"/>
</dbReference>
<sequence length="1890" mass="217707">RKVAGGKSSSSRRNSAGRRLILKPLTSGFCFYTKSCNFLKIQTNVTYMVEKFTTLLYFTNFDFVRLSTCGIYILPITYNNIMLQTWMLKFIADSTVLPSNILLSKTCLHSRLDTDKFGAGTSFNSVVPKIERSILIKIGKLSVHVFAQRGYCEKLHSHFTAPFSHLNNVDGTEKLKSLPTILYDSILDDCMIVKQTYPPPPRPAQPQSKQFTDNSHYRLILKLGQEMQVNHHSYKEHTKHFATKHSHFTHFFLKLVYNGNCLLLTKKLFQIRNTKKTHENALAMMLDSHQVNNNKRKKGYILMNSANTTTPYPETLDRKGNSLYHLVASGERMWHHTVEGADLLRKYKVDPTTRNKDGKTPLMMIRLSSDPRYRLIDESVKSFAPDNPKKKKKRKKKKKSNEKIAMPTPSKCKKDKDKDVNHVIPSVEENPAPSVHCPTEIEKLREKISQAIERLEIKSANETKQSERSEVKETGEIDQNIATNSNETISPEELIVNTLATEDEVVEDKRPLPAQSFNVDHEDYEEVNDDVDDDDVCDDMLDNLTWEVECTSEVWKKLKNKKLPCDKKRQIVRIIRQLANGQMRGSRAKRLVIAKESKIRLFEAKLDKSARILWERAIAFSPRCSALSDNKNENGGGIYTEVIRIWDIVFDHDTVPRKIEKIVRSYNRGTSCFIKKNLKGIPVDSSSMSKNNDQDCIPKIYVTREDNDQQVEESKKPCRSTELSKMFFPPGSPEETEYHILKFYAFSNAMVNAMLDNQTKTSFDFPFRVSELEHSVINLAPKRTTSILLLGRSGTGKTTCCLYRLWNNYQTYWQRNTLDEPSIPNVAQFIPRGTDVIPDAESEEEGGNEASVREERSSTSSHDAIEDDQGCSSSSLQQNSRPPMEQGANQSDEIEDVPAAGSEQTLEHLHQAFITKNAVLCKEVQKNFIELSQACFTTQNHVDNQQSSSVYKFDQLEEQAWPLFICSRDWLLMLDASLPGKPFFPRDEDGKLERSVKGWGEEDNNLQEIPVDYSEDEDEDDEEIESKPTADRELIAEGEADLRREITYQVFKNELWRKMTKKKKVDYHPSLVWTEIISFIKGSVEALHSDSGYITLEEYQTIGNKRAPSFTADRETIYELFLAYQRIKRREGMFDEADVVHNIYHRLEHHVPAWSIHEIYVDETQDFTQAELSVIIRSCRNPNRLFFTGDTAQSIMRGIAFRFSDLRSLFYYMKESVKSVGQEAEVVVPDRVYELTHNYRSHAGILNLASSVTDLLSHFFPESFDKLARDQGLFEGPKPVLLESCSFSDLAVILRGHKRKTSPIEFGAHQVILVASDEVRDSLPEELSLALVMTIYEAKGLEFDDVLIYNFFKDSQSEQQSLYIGDEQQSSECAKTNNAEKRLRMPVNIVLDREACEQFLKNCRIPNLRHKKKIITLKPSQRKNCTCYAKSYCEKCGSYEPTKKSLYERNRNNFLYNKFIDSHFWFIFLHNTTVLLAHVDCNPRAVPGCEVSSKLHYTITLWFPCLDGLIQTRGNVARVKKSARNTSRRPSKHRNHKYCDDWGKFKLKSRSVIQQFQLSYLNILLPSLQKIRGIVVVIVNFITFASHVVANAHALSSRRSQWRDDARKERDSVVLKCINISDVNIEDMKLWKSITDNSNHCPYDLLPPERTRQLRNRGHNYILPRIRTERFKSSFTVYSFYRASKELGQCFFSSSLGPVYEFVCVSFSTGNQNCFRKTKSDSLSEVLIVFRRVAFRGGHWKKKIVKDISDFIEARARVANHPIFGKISSDGRRNDSPNPRKQPFNVKNYATFGEQIPPTTFNKNVKCPSCDKNHWLSQCDTFKRMKVDDRYKFVRAKGLCVNCLVPGHFVRDCPKKKIKYSYFLKKIIMGHTLPSCLLFIAESRKYHPVV</sequence>
<dbReference type="InterPro" id="IPR001878">
    <property type="entry name" value="Znf_CCHC"/>
</dbReference>
<dbReference type="InterPro" id="IPR027417">
    <property type="entry name" value="P-loop_NTPase"/>
</dbReference>
<dbReference type="SUPFAM" id="SSF52540">
    <property type="entry name" value="P-loop containing nucleoside triphosphate hydrolases"/>
    <property type="match status" value="1"/>
</dbReference>
<evidence type="ECO:0000256" key="5">
    <source>
        <dbReference type="SAM" id="MobiDB-lite"/>
    </source>
</evidence>
<proteinExistence type="predicted"/>
<keyword evidence="7" id="KW-1185">Reference proteome</keyword>
<dbReference type="InterPro" id="IPR036875">
    <property type="entry name" value="Znf_CCHC_sf"/>
</dbReference>
<dbReference type="PROSITE" id="PS50158">
    <property type="entry name" value="ZF_CCHC"/>
    <property type="match status" value="1"/>
</dbReference>
<dbReference type="SMART" id="SM00343">
    <property type="entry name" value="ZnF_C2HC"/>
    <property type="match status" value="2"/>
</dbReference>
<dbReference type="EMBL" id="CACRXK020021473">
    <property type="protein sequence ID" value="CAB4035896.1"/>
    <property type="molecule type" value="Genomic_DNA"/>
</dbReference>
<feature type="non-terminal residue" evidence="6">
    <location>
        <position position="1890"/>
    </location>
</feature>
<dbReference type="GO" id="GO:0004386">
    <property type="term" value="F:helicase activity"/>
    <property type="evidence" value="ECO:0007669"/>
    <property type="project" value="UniProtKB-UniRule"/>
</dbReference>
<feature type="region of interest" description="Disordered" evidence="5">
    <location>
        <begin position="838"/>
        <end position="893"/>
    </location>
</feature>
<evidence type="ECO:0000256" key="1">
    <source>
        <dbReference type="ARBA" id="ARBA00022741"/>
    </source>
</evidence>
<dbReference type="GO" id="GO:0005524">
    <property type="term" value="F:ATP binding"/>
    <property type="evidence" value="ECO:0007669"/>
    <property type="project" value="UniProtKB-UniRule"/>
</dbReference>
<dbReference type="GO" id="GO:0008270">
    <property type="term" value="F:zinc ion binding"/>
    <property type="evidence" value="ECO:0007669"/>
    <property type="project" value="InterPro"/>
</dbReference>
<dbReference type="PANTHER" id="PTHR21529:SF4">
    <property type="entry name" value="TPR AND ANKYRIN REPEAT-CONTAINING PROTEIN 1"/>
    <property type="match status" value="1"/>
</dbReference>
<feature type="region of interest" description="Disordered" evidence="5">
    <location>
        <begin position="378"/>
        <end position="418"/>
    </location>
</feature>
<comment type="caution">
    <text evidence="6">The sequence shown here is derived from an EMBL/GenBank/DDBJ whole genome shotgun (WGS) entry which is preliminary data.</text>
</comment>
<name>A0A7D9JVK8_PARCT</name>
<evidence type="ECO:0000256" key="3">
    <source>
        <dbReference type="ARBA" id="ARBA00022806"/>
    </source>
</evidence>
<evidence type="ECO:0000313" key="7">
    <source>
        <dbReference type="Proteomes" id="UP001152795"/>
    </source>
</evidence>
<reference evidence="6" key="1">
    <citation type="submission" date="2020-04" db="EMBL/GenBank/DDBJ databases">
        <authorList>
            <person name="Alioto T."/>
            <person name="Alioto T."/>
            <person name="Gomez Garrido J."/>
        </authorList>
    </citation>
    <scope>NUCLEOTIDE SEQUENCE</scope>
    <source>
        <strain evidence="6">A484AB</strain>
    </source>
</reference>
<protein>
    <submittedName>
        <fullName evidence="6">TPR and ankyrin repeat-containing 1-like</fullName>
    </submittedName>
</protein>
<dbReference type="Pfam" id="PF00580">
    <property type="entry name" value="UvrD-helicase"/>
    <property type="match status" value="1"/>
</dbReference>
<keyword evidence="2" id="KW-0378">Hydrolase</keyword>
<dbReference type="PANTHER" id="PTHR21529">
    <property type="entry name" value="MAMMARY TURMOR VIRUS RECEPTOR HOMOLOG 1, 2 MTVR1, 2"/>
    <property type="match status" value="1"/>
</dbReference>
<dbReference type="Gene3D" id="3.40.50.300">
    <property type="entry name" value="P-loop containing nucleotide triphosphate hydrolases"/>
    <property type="match status" value="2"/>
</dbReference>
<dbReference type="PROSITE" id="PS51198">
    <property type="entry name" value="UVRD_HELICASE_ATP_BIND"/>
    <property type="match status" value="1"/>
</dbReference>
<dbReference type="Gene3D" id="1.10.10.160">
    <property type="match status" value="1"/>
</dbReference>
<dbReference type="InterPro" id="IPR013986">
    <property type="entry name" value="DExx_box_DNA_helicase_dom_sf"/>
</dbReference>
<feature type="compositionally biased region" description="Acidic residues" evidence="5">
    <location>
        <begin position="838"/>
        <end position="847"/>
    </location>
</feature>
<evidence type="ECO:0000313" key="6">
    <source>
        <dbReference type="EMBL" id="CAB4035896.1"/>
    </source>
</evidence>
<dbReference type="InterPro" id="IPR039904">
    <property type="entry name" value="TRANK1"/>
</dbReference>
<dbReference type="Gene3D" id="4.10.60.10">
    <property type="entry name" value="Zinc finger, CCHC-type"/>
    <property type="match status" value="1"/>
</dbReference>
<feature type="compositionally biased region" description="Polar residues" evidence="5">
    <location>
        <begin position="870"/>
        <end position="891"/>
    </location>
</feature>
<organism evidence="6 7">
    <name type="scientific">Paramuricea clavata</name>
    <name type="common">Red gorgonian</name>
    <name type="synonym">Violescent sea-whip</name>
    <dbReference type="NCBI Taxonomy" id="317549"/>
    <lineage>
        <taxon>Eukaryota</taxon>
        <taxon>Metazoa</taxon>
        <taxon>Cnidaria</taxon>
        <taxon>Anthozoa</taxon>
        <taxon>Octocorallia</taxon>
        <taxon>Malacalcyonacea</taxon>
        <taxon>Plexauridae</taxon>
        <taxon>Paramuricea</taxon>
    </lineage>
</organism>
<feature type="non-terminal residue" evidence="6">
    <location>
        <position position="1"/>
    </location>
</feature>
<dbReference type="OrthoDB" id="3156807at2759"/>
<dbReference type="GO" id="GO:0016787">
    <property type="term" value="F:hydrolase activity"/>
    <property type="evidence" value="ECO:0007669"/>
    <property type="project" value="UniProtKB-UniRule"/>
</dbReference>
<dbReference type="SUPFAM" id="SSF57756">
    <property type="entry name" value="Retrovirus zinc finger-like domains"/>
    <property type="match status" value="1"/>
</dbReference>